<reference evidence="2" key="1">
    <citation type="submission" date="2015-04" db="UniProtKB">
        <authorList>
            <consortium name="EnsemblPlants"/>
        </authorList>
    </citation>
    <scope>IDENTIFICATION</scope>
</reference>
<evidence type="ECO:0000256" key="1">
    <source>
        <dbReference type="SAM" id="MobiDB-lite"/>
    </source>
</evidence>
<dbReference type="AlphaFoldDB" id="A0A0E0L529"/>
<evidence type="ECO:0000313" key="2">
    <source>
        <dbReference type="EnsemblPlants" id="OPUNC05G21500.1"/>
    </source>
</evidence>
<accession>A0A0E0L529</accession>
<evidence type="ECO:0000313" key="3">
    <source>
        <dbReference type="Proteomes" id="UP000026962"/>
    </source>
</evidence>
<reference evidence="2" key="2">
    <citation type="submission" date="2018-05" db="EMBL/GenBank/DDBJ databases">
        <title>OpunRS2 (Oryza punctata Reference Sequence Version 2).</title>
        <authorList>
            <person name="Zhang J."/>
            <person name="Kudrna D."/>
            <person name="Lee S."/>
            <person name="Talag J."/>
            <person name="Welchert J."/>
            <person name="Wing R.A."/>
        </authorList>
    </citation>
    <scope>NUCLEOTIDE SEQUENCE [LARGE SCALE GENOMIC DNA]</scope>
</reference>
<dbReference type="HOGENOM" id="CLU_2149985_0_0_1"/>
<feature type="region of interest" description="Disordered" evidence="1">
    <location>
        <begin position="1"/>
        <end position="86"/>
    </location>
</feature>
<protein>
    <submittedName>
        <fullName evidence="2">Uncharacterized protein</fullName>
    </submittedName>
</protein>
<proteinExistence type="predicted"/>
<sequence length="112" mass="11877">MSTPPTKLLPKKPRTKPTTSQHKVGVGEENQRRGPGGRRKKRGEVRCLPKAARVSRGGERRGGGWGRGVWGEGEEKARRGGETGLDAPYRTVASSTAVAAHANAAATALPQK</sequence>
<dbReference type="Proteomes" id="UP000026962">
    <property type="component" value="Chromosome 5"/>
</dbReference>
<keyword evidence="3" id="KW-1185">Reference proteome</keyword>
<organism evidence="2">
    <name type="scientific">Oryza punctata</name>
    <name type="common">Red rice</name>
    <dbReference type="NCBI Taxonomy" id="4537"/>
    <lineage>
        <taxon>Eukaryota</taxon>
        <taxon>Viridiplantae</taxon>
        <taxon>Streptophyta</taxon>
        <taxon>Embryophyta</taxon>
        <taxon>Tracheophyta</taxon>
        <taxon>Spermatophyta</taxon>
        <taxon>Magnoliopsida</taxon>
        <taxon>Liliopsida</taxon>
        <taxon>Poales</taxon>
        <taxon>Poaceae</taxon>
        <taxon>BOP clade</taxon>
        <taxon>Oryzoideae</taxon>
        <taxon>Oryzeae</taxon>
        <taxon>Oryzinae</taxon>
        <taxon>Oryza</taxon>
    </lineage>
</organism>
<dbReference type="EnsemblPlants" id="OPUNC05G21500.1">
    <property type="protein sequence ID" value="OPUNC05G21500.1"/>
    <property type="gene ID" value="OPUNC05G21500"/>
</dbReference>
<name>A0A0E0L529_ORYPU</name>
<dbReference type="Gramene" id="OPUNC05G21500.1">
    <property type="protein sequence ID" value="OPUNC05G21500.1"/>
    <property type="gene ID" value="OPUNC05G21500"/>
</dbReference>